<dbReference type="PANTHER" id="PTHR40940">
    <property type="entry name" value="PROTEIN BATD-RELATED"/>
    <property type="match status" value="1"/>
</dbReference>
<dbReference type="RefSeq" id="WP_091377756.1">
    <property type="nucleotide sequence ID" value="NZ_LT629740.1"/>
</dbReference>
<evidence type="ECO:0000256" key="2">
    <source>
        <dbReference type="SAM" id="Phobius"/>
    </source>
</evidence>
<evidence type="ECO:0000256" key="1">
    <source>
        <dbReference type="SAM" id="MobiDB-lite"/>
    </source>
</evidence>
<reference evidence="4 5" key="1">
    <citation type="submission" date="2016-10" db="EMBL/GenBank/DDBJ databases">
        <authorList>
            <person name="de Groot N.N."/>
        </authorList>
    </citation>
    <scope>NUCLEOTIDE SEQUENCE [LARGE SCALE GENOMIC DNA]</scope>
    <source>
        <strain evidence="4 5">MP1X4</strain>
    </source>
</reference>
<dbReference type="Pfam" id="PF13584">
    <property type="entry name" value="BatD"/>
    <property type="match status" value="3"/>
</dbReference>
<dbReference type="AlphaFoldDB" id="A0A1H2BQ20"/>
<gene>
    <name evidence="4" type="ORF">SAMN05216490_4239</name>
</gene>
<dbReference type="InterPro" id="IPR025738">
    <property type="entry name" value="BatD"/>
</dbReference>
<evidence type="ECO:0000313" key="5">
    <source>
        <dbReference type="Proteomes" id="UP000199679"/>
    </source>
</evidence>
<feature type="transmembrane region" description="Helical" evidence="2">
    <location>
        <begin position="464"/>
        <end position="483"/>
    </location>
</feature>
<feature type="signal peptide" evidence="3">
    <location>
        <begin position="1"/>
        <end position="20"/>
    </location>
</feature>
<dbReference type="PANTHER" id="PTHR40940:SF2">
    <property type="entry name" value="BATD"/>
    <property type="match status" value="1"/>
</dbReference>
<dbReference type="OrthoDB" id="2079210at2"/>
<feature type="chain" id="PRO_5009270268" evidence="3">
    <location>
        <begin position="21"/>
        <end position="608"/>
    </location>
</feature>
<keyword evidence="2" id="KW-1133">Transmembrane helix</keyword>
<keyword evidence="5" id="KW-1185">Reference proteome</keyword>
<protein>
    <submittedName>
        <fullName evidence="4">Oxygen tolerance</fullName>
    </submittedName>
</protein>
<keyword evidence="3" id="KW-0732">Signal</keyword>
<evidence type="ECO:0000313" key="4">
    <source>
        <dbReference type="EMBL" id="SDT59846.1"/>
    </source>
</evidence>
<dbReference type="Proteomes" id="UP000199679">
    <property type="component" value="Chromosome I"/>
</dbReference>
<name>A0A1H2BQ20_MUCMA</name>
<sequence length="608" mass="67237">MKKGYYILSFLLLWTTLLFADPKFTAIASKSEVAVGEQFEVDFSLDGGGEHFIPPDFRGFQVLSGPNPSTSMTSINGVTTYNTTYGYIVTATKEGTLTIDAAAIISAGHTLTTNSLKIKVKGQFTQAQQQAQQQQGIQPAASAPADDAQPATQDLSKQLFIRAEVDKSNVYVGEQITLDYKLYTRVGILASQPDKAPDLNGFWNQDVVNKDQQHPVWKTEMYKGLKYNTVVIKQTVLFPEHAGDLIIDPFAITFLAQIQLPSRNMLDDMYGNVKNVKYQAKSTPLTIHVNPLPEAGKPANFSGAVGEFAVYADADKRELKANETLNYTFEITGKGNLNLINAPKLNPPVDFEKYDPKTDDHITVDATGVSGSRKYSYLLIPRHQGDYTLNSVDFSYFNPATKRYVTLPSKAFSIKVNKGDVQVNVPAFNSADQQDIKMLGNDIRYIKSSSPGLYKEGDGFYNSALFYVLLLLGPTLFAGAFFYRSWLTQYNSDAVLVKSRLANKIAAKHLAAAQKELTTGNKQAFYEAIAKGLFGYLSDKLNIPAADLNRENIADKMKAKSLDGTLIKKLEDTMDMCEMARFAPSTSIAQQEVFENAKNIINEIEDKI</sequence>
<organism evidence="4 5">
    <name type="scientific">Mucilaginibacter mallensis</name>
    <dbReference type="NCBI Taxonomy" id="652787"/>
    <lineage>
        <taxon>Bacteria</taxon>
        <taxon>Pseudomonadati</taxon>
        <taxon>Bacteroidota</taxon>
        <taxon>Sphingobacteriia</taxon>
        <taxon>Sphingobacteriales</taxon>
        <taxon>Sphingobacteriaceae</taxon>
        <taxon>Mucilaginibacter</taxon>
    </lineage>
</organism>
<dbReference type="EMBL" id="LT629740">
    <property type="protein sequence ID" value="SDT59846.1"/>
    <property type="molecule type" value="Genomic_DNA"/>
</dbReference>
<evidence type="ECO:0000256" key="3">
    <source>
        <dbReference type="SAM" id="SignalP"/>
    </source>
</evidence>
<dbReference type="STRING" id="652787.SAMN05216490_4239"/>
<proteinExistence type="predicted"/>
<accession>A0A1H2BQ20</accession>
<keyword evidence="2" id="KW-0472">Membrane</keyword>
<feature type="region of interest" description="Disordered" evidence="1">
    <location>
        <begin position="130"/>
        <end position="149"/>
    </location>
</feature>
<keyword evidence="2" id="KW-0812">Transmembrane</keyword>